<dbReference type="Proteomes" id="UP001553161">
    <property type="component" value="Unassembled WGS sequence"/>
</dbReference>
<organism evidence="5 6">
    <name type="scientific">Meridianimarinicoccus marinus</name>
    <dbReference type="NCBI Taxonomy" id="3231483"/>
    <lineage>
        <taxon>Bacteria</taxon>
        <taxon>Pseudomonadati</taxon>
        <taxon>Pseudomonadota</taxon>
        <taxon>Alphaproteobacteria</taxon>
        <taxon>Rhodobacterales</taxon>
        <taxon>Paracoccaceae</taxon>
        <taxon>Meridianimarinicoccus</taxon>
    </lineage>
</organism>
<evidence type="ECO:0000256" key="3">
    <source>
        <dbReference type="ARBA" id="ARBA00023163"/>
    </source>
</evidence>
<keyword evidence="1" id="KW-0805">Transcription regulation</keyword>
<dbReference type="Pfam" id="PF13377">
    <property type="entry name" value="Peripla_BP_3"/>
    <property type="match status" value="1"/>
</dbReference>
<dbReference type="SMART" id="SM00354">
    <property type="entry name" value="HTH_LACI"/>
    <property type="match status" value="1"/>
</dbReference>
<name>A0ABV3L4V7_9RHOB</name>
<feature type="domain" description="HTH lacI-type" evidence="4">
    <location>
        <begin position="1"/>
        <end position="55"/>
    </location>
</feature>
<dbReference type="InterPro" id="IPR000843">
    <property type="entry name" value="HTH_LacI"/>
</dbReference>
<sequence length="350" mass="37788">MNLKDLSSLLGLSQTTVSRALNGYPEVSEATRARVLEAAAAHGYRPDSRARSLATGRAMAVGLVVPVNSRHERVNPIFADFIAGAGDVLSARGYDIMLSLASGEDEAETYRSLAARGRVDGVIVQAPLIRDWRIKMLRDLGLPFVVHGRISGEDAAYSWIDMDNRRAFRKATDHLLDLGHSRIALLNGLRDMDFAHRREDGFLQGMAARGLSPLARHIQNAPMTEDFGYAATTAMLEAEDAPTAILTASVLVAFGARRAIEAKGLKVGRDVSIVTHDDVLTYLPNTGDPPMFTATRSSVRRAGEQALEMLLQLIDAPGCGPLQTLMEAELVQGTSSGPVLNKEPHAHAET</sequence>
<dbReference type="InterPro" id="IPR028082">
    <property type="entry name" value="Peripla_BP_I"/>
</dbReference>
<dbReference type="Gene3D" id="1.10.260.40">
    <property type="entry name" value="lambda repressor-like DNA-binding domains"/>
    <property type="match status" value="1"/>
</dbReference>
<evidence type="ECO:0000256" key="1">
    <source>
        <dbReference type="ARBA" id="ARBA00023015"/>
    </source>
</evidence>
<dbReference type="SUPFAM" id="SSF53822">
    <property type="entry name" value="Periplasmic binding protein-like I"/>
    <property type="match status" value="1"/>
</dbReference>
<evidence type="ECO:0000313" key="6">
    <source>
        <dbReference type="Proteomes" id="UP001553161"/>
    </source>
</evidence>
<dbReference type="CDD" id="cd01392">
    <property type="entry name" value="HTH_LacI"/>
    <property type="match status" value="1"/>
</dbReference>
<keyword evidence="3" id="KW-0804">Transcription</keyword>
<evidence type="ECO:0000256" key="2">
    <source>
        <dbReference type="ARBA" id="ARBA00023125"/>
    </source>
</evidence>
<dbReference type="PANTHER" id="PTHR30146:SF109">
    <property type="entry name" value="HTH-TYPE TRANSCRIPTIONAL REGULATOR GALS"/>
    <property type="match status" value="1"/>
</dbReference>
<dbReference type="Pfam" id="PF00356">
    <property type="entry name" value="LacI"/>
    <property type="match status" value="1"/>
</dbReference>
<keyword evidence="2" id="KW-0238">DNA-binding</keyword>
<dbReference type="EMBL" id="JBFBVU010000001">
    <property type="protein sequence ID" value="MEV8465418.1"/>
    <property type="molecule type" value="Genomic_DNA"/>
</dbReference>
<keyword evidence="6" id="KW-1185">Reference proteome</keyword>
<dbReference type="InterPro" id="IPR046335">
    <property type="entry name" value="LacI/GalR-like_sensor"/>
</dbReference>
<comment type="caution">
    <text evidence="5">The sequence shown here is derived from an EMBL/GenBank/DDBJ whole genome shotgun (WGS) entry which is preliminary data.</text>
</comment>
<dbReference type="PANTHER" id="PTHR30146">
    <property type="entry name" value="LACI-RELATED TRANSCRIPTIONAL REPRESSOR"/>
    <property type="match status" value="1"/>
</dbReference>
<accession>A0ABV3L4V7</accession>
<dbReference type="Gene3D" id="3.40.50.2300">
    <property type="match status" value="2"/>
</dbReference>
<dbReference type="CDD" id="cd20010">
    <property type="entry name" value="PBP1_AglR-like"/>
    <property type="match status" value="1"/>
</dbReference>
<evidence type="ECO:0000313" key="5">
    <source>
        <dbReference type="EMBL" id="MEV8465418.1"/>
    </source>
</evidence>
<dbReference type="PROSITE" id="PS50932">
    <property type="entry name" value="HTH_LACI_2"/>
    <property type="match status" value="1"/>
</dbReference>
<dbReference type="SUPFAM" id="SSF47413">
    <property type="entry name" value="lambda repressor-like DNA-binding domains"/>
    <property type="match status" value="1"/>
</dbReference>
<evidence type="ECO:0000259" key="4">
    <source>
        <dbReference type="PROSITE" id="PS50932"/>
    </source>
</evidence>
<gene>
    <name evidence="5" type="ORF">AB0T83_01300</name>
</gene>
<protein>
    <submittedName>
        <fullName evidence="5">Substrate-binding domain-containing protein</fullName>
    </submittedName>
</protein>
<dbReference type="InterPro" id="IPR010982">
    <property type="entry name" value="Lambda_DNA-bd_dom_sf"/>
</dbReference>
<reference evidence="5 6" key="1">
    <citation type="submission" date="2024-07" db="EMBL/GenBank/DDBJ databases">
        <authorList>
            <person name="Kang M."/>
        </authorList>
    </citation>
    <scope>NUCLEOTIDE SEQUENCE [LARGE SCALE GENOMIC DNA]</scope>
    <source>
        <strain evidence="5 6">DFM31</strain>
    </source>
</reference>
<dbReference type="RefSeq" id="WP_366190879.1">
    <property type="nucleotide sequence ID" value="NZ_JBFBVU010000001.1"/>
</dbReference>
<proteinExistence type="predicted"/>